<feature type="chain" id="PRO_5019353880" evidence="1">
    <location>
        <begin position="16"/>
        <end position="470"/>
    </location>
</feature>
<gene>
    <name evidence="2" type="ORF">TUBRATIS_24840</name>
</gene>
<protein>
    <submittedName>
        <fullName evidence="2">Uncharacterized protein</fullName>
    </submittedName>
</protein>
<keyword evidence="1" id="KW-0732">Signal</keyword>
<evidence type="ECO:0000256" key="1">
    <source>
        <dbReference type="SAM" id="SignalP"/>
    </source>
</evidence>
<dbReference type="AlphaFoldDB" id="A0A437AJ08"/>
<comment type="caution">
    <text evidence="2">The sequence shown here is derived from an EMBL/GenBank/DDBJ whole genome shotgun (WGS) entry which is preliminary data.</text>
</comment>
<organism evidence="2 3">
    <name type="scientific">Tubulinosema ratisbonensis</name>
    <dbReference type="NCBI Taxonomy" id="291195"/>
    <lineage>
        <taxon>Eukaryota</taxon>
        <taxon>Fungi</taxon>
        <taxon>Fungi incertae sedis</taxon>
        <taxon>Microsporidia</taxon>
        <taxon>Tubulinosematoidea</taxon>
        <taxon>Tubulinosematidae</taxon>
        <taxon>Tubulinosema</taxon>
    </lineage>
</organism>
<dbReference type="EMBL" id="RCSS01000655">
    <property type="protein sequence ID" value="RVD91078.1"/>
    <property type="molecule type" value="Genomic_DNA"/>
</dbReference>
<name>A0A437AJ08_9MICR</name>
<evidence type="ECO:0000313" key="3">
    <source>
        <dbReference type="Proteomes" id="UP000282876"/>
    </source>
</evidence>
<reference evidence="2 3" key="1">
    <citation type="submission" date="2018-10" db="EMBL/GenBank/DDBJ databases">
        <title>Draft genome sequence of the microsporidian Tubulinosema ratisbonensis.</title>
        <authorList>
            <person name="Polonais V."/>
            <person name="Peyretaillade E."/>
            <person name="Niehus S."/>
            <person name="Wawrzyniak I."/>
            <person name="Franchet A."/>
            <person name="Gaspin C."/>
            <person name="Reichstadt M."/>
            <person name="Belser C."/>
            <person name="Labadie K."/>
            <person name="Delbac F."/>
            <person name="Ferrandon D."/>
        </authorList>
    </citation>
    <scope>NUCLEOTIDE SEQUENCE [LARGE SCALE GENOMIC DNA]</scope>
    <source>
        <strain evidence="2 3">Franzen</strain>
    </source>
</reference>
<dbReference type="Proteomes" id="UP000282876">
    <property type="component" value="Unassembled WGS sequence"/>
</dbReference>
<feature type="signal peptide" evidence="1">
    <location>
        <begin position="1"/>
        <end position="15"/>
    </location>
</feature>
<dbReference type="VEuPathDB" id="MicrosporidiaDB:TUBRATIS_24840"/>
<keyword evidence="3" id="KW-1185">Reference proteome</keyword>
<proteinExistence type="predicted"/>
<evidence type="ECO:0000313" key="2">
    <source>
        <dbReference type="EMBL" id="RVD91078.1"/>
    </source>
</evidence>
<sequence>MKSLLMLLKLITTISIPIFKLKTFNSEYRSLIKSLTKLKDLRITFLKNSPNIQTIAINHKLEFEDQTSHKSQIAISENIFKIHLKVKKFIVYCKRYQTSNMLLRFLLYEIKYDLDVLQMNIKKVYLFVQDIEFLICLGIGVSIKTKLINQPTNILIEELKRLLNNLICSLSSIEASHEIFLTLSKKEYTARYKESDLAKTKQNLINDRINEHISERIKLNKKINSYMSRKNQKKLNNYTFEKLYSIELMLKAARITNIGICKNEIKQYITPREQQLLQTCKQSTPKIKLKKELFIRFMVNKICDLQNDCFQAIKILYKLVKLKKEFEFIKYFIKITNHPKENTNKVDTKLRKNGIYLYARIDVISLEYMRSVVDLYWIVYLKIPAYRSVYYIIKDVFTNRINDESFQRLELTLNSSTECVTNLLTRSFYLIFNLNDISLKSWCVNETKIQDEINEVKQLISDLYLKDGQD</sequence>
<accession>A0A437AJ08</accession>